<keyword evidence="2" id="KW-0812">Transmembrane</keyword>
<feature type="compositionally biased region" description="Basic and acidic residues" evidence="1">
    <location>
        <begin position="287"/>
        <end position="297"/>
    </location>
</feature>
<reference evidence="4" key="1">
    <citation type="submission" date="2013-12" db="EMBL/GenBank/DDBJ databases">
        <title>The Genome Sequence of Aphanomyces astaci APO3.</title>
        <authorList>
            <consortium name="The Broad Institute Genomics Platform"/>
            <person name="Russ C."/>
            <person name="Tyler B."/>
            <person name="van West P."/>
            <person name="Dieguez-Uribeondo J."/>
            <person name="Young S.K."/>
            <person name="Zeng Q."/>
            <person name="Gargeya S."/>
            <person name="Fitzgerald M."/>
            <person name="Abouelleil A."/>
            <person name="Alvarado L."/>
            <person name="Chapman S.B."/>
            <person name="Gainer-Dewar J."/>
            <person name="Goldberg J."/>
            <person name="Griggs A."/>
            <person name="Gujja S."/>
            <person name="Hansen M."/>
            <person name="Howarth C."/>
            <person name="Imamovic A."/>
            <person name="Ireland A."/>
            <person name="Larimer J."/>
            <person name="McCowan C."/>
            <person name="Murphy C."/>
            <person name="Pearson M."/>
            <person name="Poon T.W."/>
            <person name="Priest M."/>
            <person name="Roberts A."/>
            <person name="Saif S."/>
            <person name="Shea T."/>
            <person name="Sykes S."/>
            <person name="Wortman J."/>
            <person name="Nusbaum C."/>
            <person name="Birren B."/>
        </authorList>
    </citation>
    <scope>NUCLEOTIDE SEQUENCE [LARGE SCALE GENOMIC DNA]</scope>
    <source>
        <strain evidence="4">APO3</strain>
    </source>
</reference>
<feature type="signal peptide" evidence="3">
    <location>
        <begin position="1"/>
        <end position="28"/>
    </location>
</feature>
<evidence type="ECO:0000313" key="4">
    <source>
        <dbReference type="EMBL" id="ETV69079.1"/>
    </source>
</evidence>
<keyword evidence="2" id="KW-0472">Membrane</keyword>
<dbReference type="GeneID" id="20817211"/>
<feature type="region of interest" description="Disordered" evidence="1">
    <location>
        <begin position="273"/>
        <end position="308"/>
    </location>
</feature>
<keyword evidence="2" id="KW-1133">Transmembrane helix</keyword>
<evidence type="ECO:0000256" key="3">
    <source>
        <dbReference type="SAM" id="SignalP"/>
    </source>
</evidence>
<dbReference type="EMBL" id="KI913180">
    <property type="protein sequence ID" value="ETV69079.1"/>
    <property type="molecule type" value="Genomic_DNA"/>
</dbReference>
<gene>
    <name evidence="4" type="ORF">H257_15215</name>
</gene>
<evidence type="ECO:0000256" key="1">
    <source>
        <dbReference type="SAM" id="MobiDB-lite"/>
    </source>
</evidence>
<feature type="transmembrane region" description="Helical" evidence="2">
    <location>
        <begin position="233"/>
        <end position="257"/>
    </location>
</feature>
<proteinExistence type="predicted"/>
<name>W4FQL2_APHAT</name>
<keyword evidence="3" id="KW-0732">Signal</keyword>
<protein>
    <submittedName>
        <fullName evidence="4">Uncharacterized protein</fullName>
    </submittedName>
</protein>
<sequence length="384" mass="40998">MTTMVSRRRASIVLGAVLWMLDTSATEAFGSLPRTDGTTTRCWAIAESSSVKQPSETNLVKDAEGVGCPFRVRFMLPPNATVNQKLTATWTISYTLATVASNTLGYKLPLSTSMDPTTGQVVQILHSNIHACKYSVASICDPFVDADKVRDHTPNQPGNFTLSTSDSTFIYPDLSFPEKGDIFVLAHLALPGPNTSFRYDFAVYQRITIVDTATTSSQTLAPPISSTGAANTVVLIVAIGGGVVVAIVIAVVVLLMYRRKHATINQSHVQSPYPVHSSAAYTPMEPESGRPRYKDTTHSSGGRPTVTGTADTFWQNETASQIPRTSASVVAPGGSTPGSGFSTGSASAAGITRADEELLQLWRLDENHVVAGHMLSRGMFGVVQ</sequence>
<dbReference type="VEuPathDB" id="FungiDB:H257_15215"/>
<dbReference type="RefSeq" id="XP_009841538.1">
    <property type="nucleotide sequence ID" value="XM_009843236.1"/>
</dbReference>
<dbReference type="OrthoDB" id="168133at2759"/>
<feature type="chain" id="PRO_5004840620" evidence="3">
    <location>
        <begin position="29"/>
        <end position="384"/>
    </location>
</feature>
<dbReference type="AlphaFoldDB" id="W4FQL2"/>
<feature type="compositionally biased region" description="Polar residues" evidence="1">
    <location>
        <begin position="298"/>
        <end position="308"/>
    </location>
</feature>
<organism evidence="4">
    <name type="scientific">Aphanomyces astaci</name>
    <name type="common">Crayfish plague agent</name>
    <dbReference type="NCBI Taxonomy" id="112090"/>
    <lineage>
        <taxon>Eukaryota</taxon>
        <taxon>Sar</taxon>
        <taxon>Stramenopiles</taxon>
        <taxon>Oomycota</taxon>
        <taxon>Saprolegniomycetes</taxon>
        <taxon>Saprolegniales</taxon>
        <taxon>Verrucalvaceae</taxon>
        <taxon>Aphanomyces</taxon>
    </lineage>
</organism>
<accession>W4FQL2</accession>
<evidence type="ECO:0000256" key="2">
    <source>
        <dbReference type="SAM" id="Phobius"/>
    </source>
</evidence>